<dbReference type="AlphaFoldDB" id="A0AB34GV09"/>
<protein>
    <recommendedName>
        <fullName evidence="3">Centrosomal protein of 78 kDa</fullName>
    </recommendedName>
</protein>
<dbReference type="SUPFAM" id="SSF52047">
    <property type="entry name" value="RNI-like"/>
    <property type="match status" value="1"/>
</dbReference>
<dbReference type="GO" id="GO:0044782">
    <property type="term" value="P:cilium organization"/>
    <property type="evidence" value="ECO:0007669"/>
    <property type="project" value="TreeGrafter"/>
</dbReference>
<dbReference type="GO" id="GO:0036064">
    <property type="term" value="C:ciliary basal body"/>
    <property type="evidence" value="ECO:0007669"/>
    <property type="project" value="TreeGrafter"/>
</dbReference>
<dbReference type="EMBL" id="JAIQCJ010002113">
    <property type="protein sequence ID" value="KAJ8782269.1"/>
    <property type="molecule type" value="Genomic_DNA"/>
</dbReference>
<dbReference type="SMART" id="SM00368">
    <property type="entry name" value="LRR_RI"/>
    <property type="match status" value="3"/>
</dbReference>
<organism evidence="1 2">
    <name type="scientific">Eschrichtius robustus</name>
    <name type="common">California gray whale</name>
    <name type="synonym">Eschrichtius gibbosus</name>
    <dbReference type="NCBI Taxonomy" id="9764"/>
    <lineage>
        <taxon>Eukaryota</taxon>
        <taxon>Metazoa</taxon>
        <taxon>Chordata</taxon>
        <taxon>Craniata</taxon>
        <taxon>Vertebrata</taxon>
        <taxon>Euteleostomi</taxon>
        <taxon>Mammalia</taxon>
        <taxon>Eutheria</taxon>
        <taxon>Laurasiatheria</taxon>
        <taxon>Artiodactyla</taxon>
        <taxon>Whippomorpha</taxon>
        <taxon>Cetacea</taxon>
        <taxon>Mysticeti</taxon>
        <taxon>Eschrichtiidae</taxon>
        <taxon>Eschrichtius</taxon>
    </lineage>
</organism>
<dbReference type="Gene3D" id="3.80.10.10">
    <property type="entry name" value="Ribonuclease Inhibitor"/>
    <property type="match status" value="1"/>
</dbReference>
<evidence type="ECO:0000313" key="1">
    <source>
        <dbReference type="EMBL" id="KAJ8782269.1"/>
    </source>
</evidence>
<dbReference type="FunFam" id="3.80.10.10:FF:000057">
    <property type="entry name" value="Centrosomal protein of 78 kDa"/>
    <property type="match status" value="1"/>
</dbReference>
<gene>
    <name evidence="1" type="ORF">J1605_010248</name>
</gene>
<keyword evidence="2" id="KW-1185">Reference proteome</keyword>
<dbReference type="PANTHER" id="PTHR24110">
    <property type="entry name" value="CENTROSOMAL PROTEIN OF 78 KDA"/>
    <property type="match status" value="1"/>
</dbReference>
<reference evidence="1 2" key="1">
    <citation type="submission" date="2022-11" db="EMBL/GenBank/DDBJ databases">
        <title>Whole genome sequence of Eschrichtius robustus ER-17-0199.</title>
        <authorList>
            <person name="Bruniche-Olsen A."/>
            <person name="Black A.N."/>
            <person name="Fields C.J."/>
            <person name="Walden K."/>
            <person name="Dewoody J.A."/>
        </authorList>
    </citation>
    <scope>NUCLEOTIDE SEQUENCE [LARGE SCALE GENOMIC DNA]</scope>
    <source>
        <strain evidence="1">ER-17-0199</strain>
        <tissue evidence="1">Blubber</tissue>
    </source>
</reference>
<dbReference type="PANTHER" id="PTHR24110:SF3">
    <property type="entry name" value="CENTROSOMAL PROTEIN OF 78 KDA"/>
    <property type="match status" value="1"/>
</dbReference>
<sequence>MAGLRRITLNCNTLIGDLGASAFAESLSEDLWLRVTFCLSSKALDLQQCGLTSEGAKALLKALETNRTLVVLDIRKNPLVDHSVMKAVIKKVLQNGRSAKSEYQWITSPSVKEPSKAARQKKRTIILGSGRKGKATIRIGLATKKPVSNGRKHSAGKECYGPEPLPPGVSGFLPWRTAERAKSNRGFPFIRLVMYVVRCRYVAIIFMICPSEFPVTVTVESPSSSEIEEVEDSSESVQEEPEKISLKQEALQVQSYHFKAIEKIIFQMEA</sequence>
<dbReference type="InterPro" id="IPR001611">
    <property type="entry name" value="Leu-rich_rpt"/>
</dbReference>
<proteinExistence type="predicted"/>
<dbReference type="Pfam" id="PF13516">
    <property type="entry name" value="LRR_6"/>
    <property type="match status" value="2"/>
</dbReference>
<name>A0AB34GV09_ESCRO</name>
<dbReference type="Proteomes" id="UP001159641">
    <property type="component" value="Unassembled WGS sequence"/>
</dbReference>
<evidence type="ECO:0008006" key="3">
    <source>
        <dbReference type="Google" id="ProtNLM"/>
    </source>
</evidence>
<evidence type="ECO:0000313" key="2">
    <source>
        <dbReference type="Proteomes" id="UP001159641"/>
    </source>
</evidence>
<dbReference type="GO" id="GO:0005813">
    <property type="term" value="C:centrosome"/>
    <property type="evidence" value="ECO:0007669"/>
    <property type="project" value="TreeGrafter"/>
</dbReference>
<comment type="caution">
    <text evidence="1">The sequence shown here is derived from an EMBL/GenBank/DDBJ whole genome shotgun (WGS) entry which is preliminary data.</text>
</comment>
<accession>A0AB34GV09</accession>
<dbReference type="InterPro" id="IPR032675">
    <property type="entry name" value="LRR_dom_sf"/>
</dbReference>